<dbReference type="GO" id="GO:0004672">
    <property type="term" value="F:protein kinase activity"/>
    <property type="evidence" value="ECO:0007669"/>
    <property type="project" value="InterPro"/>
</dbReference>
<dbReference type="AlphaFoldDB" id="A0A7J6TZ62"/>
<dbReference type="PROSITE" id="PS50011">
    <property type="entry name" value="PROTEIN_KINASE_DOM"/>
    <property type="match status" value="1"/>
</dbReference>
<protein>
    <recommendedName>
        <fullName evidence="1">Protein kinase domain-containing protein</fullName>
    </recommendedName>
</protein>
<evidence type="ECO:0000313" key="3">
    <source>
        <dbReference type="Proteomes" id="UP000574390"/>
    </source>
</evidence>
<dbReference type="GO" id="GO:0005524">
    <property type="term" value="F:ATP binding"/>
    <property type="evidence" value="ECO:0007669"/>
    <property type="project" value="InterPro"/>
</dbReference>
<organism evidence="2 3">
    <name type="scientific">Perkinsus olseni</name>
    <name type="common">Perkinsus atlanticus</name>
    <dbReference type="NCBI Taxonomy" id="32597"/>
    <lineage>
        <taxon>Eukaryota</taxon>
        <taxon>Sar</taxon>
        <taxon>Alveolata</taxon>
        <taxon>Perkinsozoa</taxon>
        <taxon>Perkinsea</taxon>
        <taxon>Perkinsida</taxon>
        <taxon>Perkinsidae</taxon>
        <taxon>Perkinsus</taxon>
    </lineage>
</organism>
<sequence length="174" mass="19700">LHPPASQQQDTPFLYRNRIDVLRSVSRGLGYLHTREQPAYHRDIKSQNILLNGDDDAKIADFGLSVLANPFLPDNSVPVTSVSGTPGYICPYYQQTRVINETTEVYAFGMVIIETLTALSPAYYDNNFIIQYNFTMEHTTAQDIWLRVDTTARWPEFIIGELVNLALNCINADV</sequence>
<dbReference type="EMBL" id="JABANM010003524">
    <property type="protein sequence ID" value="KAF4750739.1"/>
    <property type="molecule type" value="Genomic_DNA"/>
</dbReference>
<evidence type="ECO:0000259" key="1">
    <source>
        <dbReference type="PROSITE" id="PS50011"/>
    </source>
</evidence>
<dbReference type="Proteomes" id="UP000574390">
    <property type="component" value="Unassembled WGS sequence"/>
</dbReference>
<feature type="non-terminal residue" evidence="2">
    <location>
        <position position="174"/>
    </location>
</feature>
<dbReference type="PANTHER" id="PTHR46146">
    <property type="entry name" value="SERINE/THREONINE-PROTEIN KINASE-LIKE PROTEIN CCR4"/>
    <property type="match status" value="1"/>
</dbReference>
<feature type="domain" description="Protein kinase" evidence="1">
    <location>
        <begin position="1"/>
        <end position="174"/>
    </location>
</feature>
<feature type="non-terminal residue" evidence="2">
    <location>
        <position position="1"/>
    </location>
</feature>
<gene>
    <name evidence="2" type="ORF">FOZ62_018975</name>
</gene>
<dbReference type="Pfam" id="PF00069">
    <property type="entry name" value="Pkinase"/>
    <property type="match status" value="1"/>
</dbReference>
<accession>A0A7J6TZ62</accession>
<dbReference type="InterPro" id="IPR011009">
    <property type="entry name" value="Kinase-like_dom_sf"/>
</dbReference>
<dbReference type="Gene3D" id="1.10.510.10">
    <property type="entry name" value="Transferase(Phosphotransferase) domain 1"/>
    <property type="match status" value="1"/>
</dbReference>
<reference evidence="2 3" key="1">
    <citation type="submission" date="2020-04" db="EMBL/GenBank/DDBJ databases">
        <title>Perkinsus olseni comparative genomics.</title>
        <authorList>
            <person name="Bogema D.R."/>
        </authorList>
    </citation>
    <scope>NUCLEOTIDE SEQUENCE [LARGE SCALE GENOMIC DNA]</scope>
    <source>
        <strain evidence="2">ATCC PRA-205</strain>
    </source>
</reference>
<proteinExistence type="predicted"/>
<name>A0A7J6TZ62_PEROL</name>
<comment type="caution">
    <text evidence="2">The sequence shown here is derived from an EMBL/GenBank/DDBJ whole genome shotgun (WGS) entry which is preliminary data.</text>
</comment>
<dbReference type="InterPro" id="IPR000719">
    <property type="entry name" value="Prot_kinase_dom"/>
</dbReference>
<dbReference type="PANTHER" id="PTHR46146:SF7">
    <property type="entry name" value="OS11G0664000 PROTEIN"/>
    <property type="match status" value="1"/>
</dbReference>
<evidence type="ECO:0000313" key="2">
    <source>
        <dbReference type="EMBL" id="KAF4750739.1"/>
    </source>
</evidence>
<dbReference type="SUPFAM" id="SSF56112">
    <property type="entry name" value="Protein kinase-like (PK-like)"/>
    <property type="match status" value="1"/>
</dbReference>